<evidence type="ECO:0000256" key="2">
    <source>
        <dbReference type="SAM" id="Coils"/>
    </source>
</evidence>
<evidence type="ECO:0000313" key="4">
    <source>
        <dbReference type="Proteomes" id="UP001500729"/>
    </source>
</evidence>
<name>A0ABN1CPD6_SACER</name>
<dbReference type="EMBL" id="BAAAGS010000012">
    <property type="protein sequence ID" value="GAA0523114.1"/>
    <property type="molecule type" value="Genomic_DNA"/>
</dbReference>
<keyword evidence="4" id="KW-1185">Reference proteome</keyword>
<dbReference type="InterPro" id="IPR010310">
    <property type="entry name" value="T7SS_ESAT-6-like"/>
</dbReference>
<dbReference type="RefSeq" id="WP_009943271.1">
    <property type="nucleotide sequence ID" value="NZ_BAAAGS010000012.1"/>
</dbReference>
<comment type="similarity">
    <text evidence="1">Belongs to the WXG100 family.</text>
</comment>
<organism evidence="3 4">
    <name type="scientific">Saccharopolyspora erythraea</name>
    <name type="common">Streptomyces erythraeus</name>
    <dbReference type="NCBI Taxonomy" id="1836"/>
    <lineage>
        <taxon>Bacteria</taxon>
        <taxon>Bacillati</taxon>
        <taxon>Actinomycetota</taxon>
        <taxon>Actinomycetes</taxon>
        <taxon>Pseudonocardiales</taxon>
        <taxon>Pseudonocardiaceae</taxon>
        <taxon>Saccharopolyspora</taxon>
    </lineage>
</organism>
<reference evidence="3 4" key="1">
    <citation type="journal article" date="2019" name="Int. J. Syst. Evol. Microbiol.">
        <title>The Global Catalogue of Microorganisms (GCM) 10K type strain sequencing project: providing services to taxonomists for standard genome sequencing and annotation.</title>
        <authorList>
            <consortium name="The Broad Institute Genomics Platform"/>
            <consortium name="The Broad Institute Genome Sequencing Center for Infectious Disease"/>
            <person name="Wu L."/>
            <person name="Ma J."/>
        </authorList>
    </citation>
    <scope>NUCLEOTIDE SEQUENCE [LARGE SCALE GENOMIC DNA]</scope>
    <source>
        <strain evidence="3 4">JCM 10303</strain>
    </source>
</reference>
<keyword evidence="2" id="KW-0175">Coiled coil</keyword>
<proteinExistence type="inferred from homology"/>
<sequence length="95" mass="10381">MEIKVDFGQLSQAADDLGQAATKIQGELDELEQMLKPLVSTWEGQAQEAYRQAQEEWDKAAANMQEIAAKMGMAVSTANEAYQQGESRNAARFGG</sequence>
<dbReference type="InterPro" id="IPR036689">
    <property type="entry name" value="ESAT-6-like_sf"/>
</dbReference>
<dbReference type="Gene3D" id="1.10.287.1060">
    <property type="entry name" value="ESAT-6-like"/>
    <property type="match status" value="1"/>
</dbReference>
<accession>A0ABN1CPD6</accession>
<dbReference type="SUPFAM" id="SSF140453">
    <property type="entry name" value="EsxAB dimer-like"/>
    <property type="match status" value="1"/>
</dbReference>
<dbReference type="Pfam" id="PF06013">
    <property type="entry name" value="WXG100"/>
    <property type="match status" value="1"/>
</dbReference>
<feature type="coiled-coil region" evidence="2">
    <location>
        <begin position="14"/>
        <end position="70"/>
    </location>
</feature>
<evidence type="ECO:0000313" key="3">
    <source>
        <dbReference type="EMBL" id="GAA0523114.1"/>
    </source>
</evidence>
<dbReference type="Proteomes" id="UP001500729">
    <property type="component" value="Unassembled WGS sequence"/>
</dbReference>
<evidence type="ECO:0000256" key="1">
    <source>
        <dbReference type="RuleBase" id="RU362001"/>
    </source>
</evidence>
<dbReference type="NCBIfam" id="TIGR03930">
    <property type="entry name" value="WXG100_ESAT6"/>
    <property type="match status" value="1"/>
</dbReference>
<gene>
    <name evidence="3" type="ORF">GCM10009533_22910</name>
</gene>
<protein>
    <recommendedName>
        <fullName evidence="1">ESAT-6-like protein</fullName>
    </recommendedName>
</protein>
<comment type="caution">
    <text evidence="3">The sequence shown here is derived from an EMBL/GenBank/DDBJ whole genome shotgun (WGS) entry which is preliminary data.</text>
</comment>